<feature type="transmembrane region" description="Helical" evidence="1">
    <location>
        <begin position="127"/>
        <end position="147"/>
    </location>
</feature>
<feature type="transmembrane region" description="Helical" evidence="1">
    <location>
        <begin position="71"/>
        <end position="88"/>
    </location>
</feature>
<sequence length="287" mass="33048">MEEKKDNINVKALAIKRWKRLSPFYLTVVILLTIYYWVLNQNVPGDFWSYFVYAQNFYWAIKGDVGTRVPASYHFGYLILDFYLFIVWTRVIEYTKNDRLLRIFWCMLVFSIVYRCVIPQITGNAILAYTMPWGMFDAFSVGGILAIRTKEKKPLLKTGHISAIVAVLLFIICVVSMMRANNVGGGRAITMFSTSNNYGESPITMQIFTVMTLLSCSLIRYCLSIKKNCIFTNNKIANLGGLSYELHVLHFPILFFVAQVVENKWIVGIAAFLITIGLLKLWKLIYK</sequence>
<proteinExistence type="predicted"/>
<feature type="transmembrane region" description="Helical" evidence="1">
    <location>
        <begin position="203"/>
        <end position="223"/>
    </location>
</feature>
<dbReference type="Proteomes" id="UP000260874">
    <property type="component" value="Unassembled WGS sequence"/>
</dbReference>
<name>A0A3E4PKF3_BACUN</name>
<feature type="transmembrane region" description="Helical" evidence="1">
    <location>
        <begin position="235"/>
        <end position="259"/>
    </location>
</feature>
<feature type="transmembrane region" description="Helical" evidence="1">
    <location>
        <begin position="100"/>
        <end position="121"/>
    </location>
</feature>
<comment type="caution">
    <text evidence="3">The sequence shown here is derived from an EMBL/GenBank/DDBJ whole genome shotgun (WGS) entry which is preliminary data.</text>
</comment>
<evidence type="ECO:0000259" key="2">
    <source>
        <dbReference type="Pfam" id="PF01757"/>
    </source>
</evidence>
<dbReference type="RefSeq" id="WP_117704131.1">
    <property type="nucleotide sequence ID" value="NZ_CAXTGQ010000002.1"/>
</dbReference>
<organism evidence="3 4">
    <name type="scientific">Bacteroides uniformis</name>
    <dbReference type="NCBI Taxonomy" id="820"/>
    <lineage>
        <taxon>Bacteria</taxon>
        <taxon>Pseudomonadati</taxon>
        <taxon>Bacteroidota</taxon>
        <taxon>Bacteroidia</taxon>
        <taxon>Bacteroidales</taxon>
        <taxon>Bacteroidaceae</taxon>
        <taxon>Bacteroides</taxon>
    </lineage>
</organism>
<dbReference type="AlphaFoldDB" id="A0A3E4PKF3"/>
<dbReference type="Pfam" id="PF01757">
    <property type="entry name" value="Acyl_transf_3"/>
    <property type="match status" value="1"/>
</dbReference>
<evidence type="ECO:0000313" key="4">
    <source>
        <dbReference type="Proteomes" id="UP000260874"/>
    </source>
</evidence>
<dbReference type="InterPro" id="IPR002656">
    <property type="entry name" value="Acyl_transf_3_dom"/>
</dbReference>
<accession>A0A3E4PKF3</accession>
<feature type="transmembrane region" description="Helical" evidence="1">
    <location>
        <begin position="265"/>
        <end position="282"/>
    </location>
</feature>
<gene>
    <name evidence="3" type="ORF">DXC91_19310</name>
</gene>
<evidence type="ECO:0000256" key="1">
    <source>
        <dbReference type="SAM" id="Phobius"/>
    </source>
</evidence>
<evidence type="ECO:0000313" key="3">
    <source>
        <dbReference type="EMBL" id="RGK80544.1"/>
    </source>
</evidence>
<reference evidence="3 4" key="1">
    <citation type="submission" date="2018-08" db="EMBL/GenBank/DDBJ databases">
        <title>A genome reference for cultivated species of the human gut microbiota.</title>
        <authorList>
            <person name="Zou Y."/>
            <person name="Xue W."/>
            <person name="Luo G."/>
        </authorList>
    </citation>
    <scope>NUCLEOTIDE SEQUENCE [LARGE SCALE GENOMIC DNA]</scope>
    <source>
        <strain evidence="3 4">TF09-22</strain>
    </source>
</reference>
<dbReference type="GO" id="GO:0016747">
    <property type="term" value="F:acyltransferase activity, transferring groups other than amino-acyl groups"/>
    <property type="evidence" value="ECO:0007669"/>
    <property type="project" value="InterPro"/>
</dbReference>
<dbReference type="EMBL" id="QSRB01000024">
    <property type="protein sequence ID" value="RGK80544.1"/>
    <property type="molecule type" value="Genomic_DNA"/>
</dbReference>
<feature type="transmembrane region" description="Helical" evidence="1">
    <location>
        <begin position="159"/>
        <end position="178"/>
    </location>
</feature>
<feature type="domain" description="Acyltransferase 3" evidence="2">
    <location>
        <begin position="9"/>
        <end position="277"/>
    </location>
</feature>
<keyword evidence="1" id="KW-1133">Transmembrane helix</keyword>
<protein>
    <recommendedName>
        <fullName evidence="2">Acyltransferase 3 domain-containing protein</fullName>
    </recommendedName>
</protein>
<keyword evidence="1" id="KW-0812">Transmembrane</keyword>
<feature type="transmembrane region" description="Helical" evidence="1">
    <location>
        <begin position="21"/>
        <end position="39"/>
    </location>
</feature>
<keyword evidence="1" id="KW-0472">Membrane</keyword>